<dbReference type="EMBL" id="AAEE01000007">
    <property type="protein sequence ID" value="EAK88261.1"/>
    <property type="molecule type" value="Genomic_DNA"/>
</dbReference>
<sequence length="663" mass="76526">LKYRTQPPEMLSNENNIKTKSKISNMFKKPIDSNIEIQTSSNDSELKNTFESKIYHQIKTWKDNKISNKDLEDLDGKYLVCNLEFDEKKNIEFDSKEQINRRMKGSILNPLMFSFSDTETPKFELKELPGNDLNNIIQDNVKKSQLKQISHVNLKVKLSIENLLKLNEILRINLESETPTVVSSSETQLELDQSALDELFCDQHDGNSSKIDFIEKLADQIVSSIKSLIMGEALLGADNARQILVFELKSLQKLFIEDKKEEISKSIESLILQTSSDDDIQMLIFKIDQIRSALKHFNLSNRFQDFNFGYNNSSNEIEDGERTLQTNQANNFFAKHKLLKFNKWCKQLNASSENTGSNVASGESNSNNHRLAHHHDGHSHHHHILSHYKHHQHRNISNSNEKNRDIVKREEDFDSPHAENCVQLFSPDNYDGWNTEHSKGVSLSYKIDSSSNGHLSINVVIKSDINCKLLNLLTILNEVELSNMWVPYISYSKCFYNFSRVSKLVQQVYDLPWPIGQRENIMFCFGVDTLKEHDCIMISCGDPQTSNNKFFGANIPDPPPKVPREKCSYLLFILTPSENDKDLTTLEMFSSFSVTKYVPIKLTSFLIKRMTRKMYTDITTLASNINGSPYETAYNNNLQLYSWLDMKLSQYESKQRKNDKDFI</sequence>
<reference evidence="1 2" key="1">
    <citation type="journal article" date="2004" name="Science">
        <title>Complete genome sequence of the apicomplexan, Cryptosporidium parvum.</title>
        <authorList>
            <person name="Abrahamsen M.S."/>
            <person name="Templeton T.J."/>
            <person name="Enomoto S."/>
            <person name="Abrahante J.E."/>
            <person name="Zhu G."/>
            <person name="Lancto C.A."/>
            <person name="Deng M."/>
            <person name="Liu C."/>
            <person name="Widmer G."/>
            <person name="Tzipori S."/>
            <person name="Buck G.A."/>
            <person name="Xu P."/>
            <person name="Bankier A.T."/>
            <person name="Dear P.H."/>
            <person name="Konfortov B.A."/>
            <person name="Spriggs H.F."/>
            <person name="Iyer L."/>
            <person name="Anantharaman V."/>
            <person name="Aravind L."/>
            <person name="Kapur V."/>
        </authorList>
    </citation>
    <scope>NUCLEOTIDE SEQUENCE [LARGE SCALE GENOMIC DNA]</scope>
    <source>
        <strain evidence="2">Iowa II</strain>
    </source>
</reference>
<gene>
    <name evidence="1" type="ORF">cgd5_650</name>
</gene>
<feature type="non-terminal residue" evidence="1">
    <location>
        <position position="1"/>
    </location>
</feature>
<organism evidence="1 2">
    <name type="scientific">Cryptosporidium parvum (strain Iowa II)</name>
    <dbReference type="NCBI Taxonomy" id="353152"/>
    <lineage>
        <taxon>Eukaryota</taxon>
        <taxon>Sar</taxon>
        <taxon>Alveolata</taxon>
        <taxon>Apicomplexa</taxon>
        <taxon>Conoidasida</taxon>
        <taxon>Coccidia</taxon>
        <taxon>Eucoccidiorida</taxon>
        <taxon>Eimeriorina</taxon>
        <taxon>Cryptosporidiidae</taxon>
        <taxon>Cryptosporidium</taxon>
    </lineage>
</organism>
<dbReference type="OMA" id="LPWPIGQ"/>
<dbReference type="Proteomes" id="UP000006726">
    <property type="component" value="Chromosome 5"/>
</dbReference>
<keyword evidence="2" id="KW-1185">Reference proteome</keyword>
<protein>
    <recommendedName>
        <fullName evidence="3">START domain-containing protein</fullName>
    </recommendedName>
</protein>
<dbReference type="KEGG" id="cpv:cgd5_650"/>
<accession>Q5CS15</accession>
<dbReference type="InterPro" id="IPR023393">
    <property type="entry name" value="START-like_dom_sf"/>
</dbReference>
<name>Q5CS15_CRYPI</name>
<comment type="caution">
    <text evidence="1">The sequence shown here is derived from an EMBL/GenBank/DDBJ whole genome shotgun (WGS) entry which is preliminary data.</text>
</comment>
<evidence type="ECO:0008006" key="3">
    <source>
        <dbReference type="Google" id="ProtNLM"/>
    </source>
</evidence>
<dbReference type="SUPFAM" id="SSF55961">
    <property type="entry name" value="Bet v1-like"/>
    <property type="match status" value="1"/>
</dbReference>
<dbReference type="Gene3D" id="3.30.530.20">
    <property type="match status" value="1"/>
</dbReference>
<evidence type="ECO:0000313" key="1">
    <source>
        <dbReference type="EMBL" id="EAK88261.1"/>
    </source>
</evidence>
<evidence type="ECO:0000313" key="2">
    <source>
        <dbReference type="Proteomes" id="UP000006726"/>
    </source>
</evidence>
<proteinExistence type="predicted"/>
<dbReference type="OrthoDB" id="360784at2759"/>
<dbReference type="GeneID" id="3373308"/>
<dbReference type="InParanoid" id="Q5CS15"/>
<dbReference type="RefSeq" id="XP_626021.1">
    <property type="nucleotide sequence ID" value="XM_626021.1"/>
</dbReference>
<dbReference type="AlphaFoldDB" id="Q5CS15"/>